<evidence type="ECO:0000256" key="4">
    <source>
        <dbReference type="ARBA" id="ARBA00023146"/>
    </source>
</evidence>
<dbReference type="InterPro" id="IPR001412">
    <property type="entry name" value="aa-tRNA-synth_I_CS"/>
</dbReference>
<keyword evidence="1 5" id="KW-0436">Ligase</keyword>
<feature type="domain" description="Glutamyl/glutaminyl-tRNA synthetase class Ib catalytic" evidence="6">
    <location>
        <begin position="10"/>
        <end position="122"/>
    </location>
</feature>
<dbReference type="SUPFAM" id="SSF52374">
    <property type="entry name" value="Nucleotidylyl transferase"/>
    <property type="match status" value="1"/>
</dbReference>
<dbReference type="PANTHER" id="PTHR43311">
    <property type="entry name" value="GLUTAMATE--TRNA LIGASE"/>
    <property type="match status" value="1"/>
</dbReference>
<organism evidence="7 8">
    <name type="scientific">Mucilaginibacter hurinus</name>
    <dbReference type="NCBI Taxonomy" id="2201324"/>
    <lineage>
        <taxon>Bacteria</taxon>
        <taxon>Pseudomonadati</taxon>
        <taxon>Bacteroidota</taxon>
        <taxon>Sphingobacteriia</taxon>
        <taxon>Sphingobacteriales</taxon>
        <taxon>Sphingobacteriaceae</taxon>
        <taxon>Mucilaginibacter</taxon>
    </lineage>
</organism>
<dbReference type="PANTHER" id="PTHR43311:SF2">
    <property type="entry name" value="GLUTAMATE--TRNA LIGASE, MITOCHONDRIAL-RELATED"/>
    <property type="match status" value="1"/>
</dbReference>
<feature type="domain" description="Glutamyl/glutaminyl-tRNA synthetase class Ib catalytic" evidence="6">
    <location>
        <begin position="167"/>
        <end position="261"/>
    </location>
</feature>
<evidence type="ECO:0000313" key="8">
    <source>
        <dbReference type="Proteomes" id="UP000253209"/>
    </source>
</evidence>
<dbReference type="GO" id="GO:0004818">
    <property type="term" value="F:glutamate-tRNA ligase activity"/>
    <property type="evidence" value="ECO:0007669"/>
    <property type="project" value="TreeGrafter"/>
</dbReference>
<gene>
    <name evidence="7" type="ORF">DJ568_05610</name>
</gene>
<keyword evidence="2 5" id="KW-0547">Nucleotide-binding</keyword>
<protein>
    <submittedName>
        <fullName evidence="7">tRNA glutamyl-Q synthetase</fullName>
    </submittedName>
</protein>
<evidence type="ECO:0000256" key="2">
    <source>
        <dbReference type="ARBA" id="ARBA00022741"/>
    </source>
</evidence>
<comment type="caution">
    <text evidence="7">The sequence shown here is derived from an EMBL/GenBank/DDBJ whole genome shotgun (WGS) entry which is preliminary data.</text>
</comment>
<dbReference type="RefSeq" id="WP_114004247.1">
    <property type="nucleotide sequence ID" value="NZ_QGDC01000002.1"/>
</dbReference>
<dbReference type="PROSITE" id="PS00178">
    <property type="entry name" value="AA_TRNA_LIGASE_I"/>
    <property type="match status" value="1"/>
</dbReference>
<evidence type="ECO:0000256" key="5">
    <source>
        <dbReference type="RuleBase" id="RU363037"/>
    </source>
</evidence>
<dbReference type="Proteomes" id="UP000253209">
    <property type="component" value="Unassembled WGS sequence"/>
</dbReference>
<evidence type="ECO:0000256" key="3">
    <source>
        <dbReference type="ARBA" id="ARBA00022840"/>
    </source>
</evidence>
<sequence>MAESHRQYTRTRIAPTPSGYLHLGNILSFALSASLAGKYGAKVLLRIDDLDRQRADIRYIEDIFETLNFLDIPWHEGPRDAAGHEEKYSQLHRMPYYRQALQQLAQNNCVFACTCSRTQLKSAALCLCAAKKLPLDTEGASWRLQTDNELILNIKTLTGNAPLHLPTAMQNFVVKKRDGFPAYQLTSVVDDLHYSTDLVIRGEDLWASTLAQHYLAAKLGTAAFNQIAFYHHPLLMGPGGVKLSKSAGDTSVQYLRRQGKTAGEIYSMLSGMLNLGSGVTNWQQLAIRFYNTYECDR</sequence>
<dbReference type="EMBL" id="QGDC01000002">
    <property type="protein sequence ID" value="RCH56210.1"/>
    <property type="molecule type" value="Genomic_DNA"/>
</dbReference>
<name>A0A367GSJ0_9SPHI</name>
<keyword evidence="3 5" id="KW-0067">ATP-binding</keyword>
<proteinExistence type="inferred from homology"/>
<dbReference type="OrthoDB" id="9807503at2"/>
<dbReference type="AlphaFoldDB" id="A0A367GSJ0"/>
<dbReference type="InterPro" id="IPR020058">
    <property type="entry name" value="Glu/Gln-tRNA-synth_Ib_cat-dom"/>
</dbReference>
<dbReference type="GO" id="GO:0006424">
    <property type="term" value="P:glutamyl-tRNA aminoacylation"/>
    <property type="evidence" value="ECO:0007669"/>
    <property type="project" value="TreeGrafter"/>
</dbReference>
<comment type="similarity">
    <text evidence="5">Belongs to the class-I aminoacyl-tRNA synthetase family.</text>
</comment>
<dbReference type="InterPro" id="IPR049940">
    <property type="entry name" value="GluQ/Sye"/>
</dbReference>
<accession>A0A367GSJ0</accession>
<dbReference type="InterPro" id="IPR000924">
    <property type="entry name" value="Glu/Gln-tRNA-synth"/>
</dbReference>
<reference evidence="7 8" key="1">
    <citation type="submission" date="2018-05" db="EMBL/GenBank/DDBJ databases">
        <title>Mucilaginibacter hurinus sp. nov., isolated from briquette warehouse soil.</title>
        <authorList>
            <person name="Choi L."/>
        </authorList>
    </citation>
    <scope>NUCLEOTIDE SEQUENCE [LARGE SCALE GENOMIC DNA]</scope>
    <source>
        <strain evidence="7 8">ZR32</strain>
    </source>
</reference>
<evidence type="ECO:0000256" key="1">
    <source>
        <dbReference type="ARBA" id="ARBA00022598"/>
    </source>
</evidence>
<dbReference type="Pfam" id="PF00749">
    <property type="entry name" value="tRNA-synt_1c"/>
    <property type="match status" value="2"/>
</dbReference>
<keyword evidence="4 5" id="KW-0030">Aminoacyl-tRNA synthetase</keyword>
<evidence type="ECO:0000259" key="6">
    <source>
        <dbReference type="Pfam" id="PF00749"/>
    </source>
</evidence>
<keyword evidence="8" id="KW-1185">Reference proteome</keyword>
<dbReference type="InterPro" id="IPR014729">
    <property type="entry name" value="Rossmann-like_a/b/a_fold"/>
</dbReference>
<dbReference type="GO" id="GO:0005524">
    <property type="term" value="F:ATP binding"/>
    <property type="evidence" value="ECO:0007669"/>
    <property type="project" value="UniProtKB-KW"/>
</dbReference>
<evidence type="ECO:0000313" key="7">
    <source>
        <dbReference type="EMBL" id="RCH56210.1"/>
    </source>
</evidence>
<keyword evidence="5" id="KW-0648">Protein biosynthesis</keyword>
<dbReference type="PRINTS" id="PR00987">
    <property type="entry name" value="TRNASYNTHGLU"/>
</dbReference>
<dbReference type="Gene3D" id="3.40.50.620">
    <property type="entry name" value="HUPs"/>
    <property type="match status" value="1"/>
</dbReference>